<dbReference type="SMART" id="SM00292">
    <property type="entry name" value="BRCT"/>
    <property type="match status" value="5"/>
</dbReference>
<gene>
    <name evidence="3" type="ORF">GHT06_012305</name>
</gene>
<evidence type="ECO:0000313" key="3">
    <source>
        <dbReference type="EMBL" id="KAI9561348.1"/>
    </source>
</evidence>
<dbReference type="AlphaFoldDB" id="A0AAD5LP06"/>
<dbReference type="GO" id="GO:0033314">
    <property type="term" value="P:mitotic DNA replication checkpoint signaling"/>
    <property type="evidence" value="ECO:0007669"/>
    <property type="project" value="TreeGrafter"/>
</dbReference>
<dbReference type="Pfam" id="PF12738">
    <property type="entry name" value="PTCB-BRCT"/>
    <property type="match status" value="2"/>
</dbReference>
<dbReference type="PANTHER" id="PTHR13561">
    <property type="entry name" value="DNA REPLICATION REGULATOR DPB11-RELATED"/>
    <property type="match status" value="1"/>
</dbReference>
<dbReference type="SUPFAM" id="SSF52113">
    <property type="entry name" value="BRCT domain"/>
    <property type="match status" value="4"/>
</dbReference>
<feature type="domain" description="BRCT" evidence="2">
    <location>
        <begin position="3"/>
        <end position="81"/>
    </location>
</feature>
<evidence type="ECO:0000259" key="2">
    <source>
        <dbReference type="SMART" id="SM00292"/>
    </source>
</evidence>
<feature type="domain" description="BRCT" evidence="2">
    <location>
        <begin position="98"/>
        <end position="175"/>
    </location>
</feature>
<sequence>MNLNVMKGVVVTSTGLSPQEQKVIQEKIQFMGGDYSSELSANVTHLIVKSVANFSQKFRVAVGKRIPRMIPEWIDAVWDANLEETFHATDPIFASYICPIFHGCRLSVSQISVEERESIKKIVRANGGEYSAKLERGKTNIVIMPKAEGEKYVHARQWKILCLKPEWIQASLEKGYAVDPKCFTLNETTTLPSTCSTPKALSRSFVNFGNSSVNSTIFDENEQTCQPIDETAVGYPCSFSKPQRYSSLQREALDSLDLTLSIKAGPFLKGCKIFLSGFNGPQLEKLRRILSNAGVTRSFVVDKSISHVIVGETVKVDWDQLMRLENKPHVVTVEWLAQSLRLKSAAPEANYLHPGLDNISGKKGTPKDPTTKEKICDSLDEMHLTLDTLITDNTEEEEAAKSLPTDAVLSGLTFKCGSMEISSVNSMNGLIASSIQAQVRRIYVLPQMPNPSPGTRKMWKHALDNRVRLTPRMDDSVDTTPTSPHDLHPTEIFPGINEYFHNLTKRILRDSLSAGDAADNEEATDSTVQDRSSDCLDKIHKDTTTLTDLSKTQKTIASQSVVSAYCVMFSGMSQEDRESCTEILEDLGGTVINANQYDPACTHLVVAKLGCNEKLLTSIAAGKWIVHPGWVYESEKMRRFVDERKFEWGNPTCNDSISKEEAKIAAAAYHWRVNRNRDFLAGPFHGITAELHLGDENDSFQRLLEAGGGEVVSTGSALENSKTNLCIVENREIQKIQLSLYASKGIYCVPPVYLRSLILAVGNKLQWSESVLPVFLPYLSSMPFTTS</sequence>
<reference evidence="3 4" key="1">
    <citation type="submission" date="2022-05" db="EMBL/GenBank/DDBJ databases">
        <title>A multi-omics perspective on studying reproductive biology in Daphnia sinensis.</title>
        <authorList>
            <person name="Jia J."/>
        </authorList>
    </citation>
    <scope>NUCLEOTIDE SEQUENCE [LARGE SCALE GENOMIC DNA]</scope>
    <source>
        <strain evidence="3 4">WSL</strain>
    </source>
</reference>
<protein>
    <recommendedName>
        <fullName evidence="2">BRCT domain-containing protein</fullName>
    </recommendedName>
</protein>
<dbReference type="InterPro" id="IPR036420">
    <property type="entry name" value="BRCT_dom_sf"/>
</dbReference>
<comment type="caution">
    <text evidence="3">The sequence shown here is derived from an EMBL/GenBank/DDBJ whole genome shotgun (WGS) entry which is preliminary data.</text>
</comment>
<dbReference type="CDD" id="cd17731">
    <property type="entry name" value="BRCT_TopBP1_rpt2_like"/>
    <property type="match status" value="1"/>
</dbReference>
<evidence type="ECO:0000313" key="4">
    <source>
        <dbReference type="Proteomes" id="UP000820818"/>
    </source>
</evidence>
<dbReference type="Gene3D" id="3.40.50.10190">
    <property type="entry name" value="BRCT domain"/>
    <property type="match status" value="5"/>
</dbReference>
<dbReference type="Proteomes" id="UP000820818">
    <property type="component" value="Linkage Group LG3"/>
</dbReference>
<accession>A0AAD5LP06</accession>
<dbReference type="FunFam" id="3.40.50.10190:FF:000018">
    <property type="entry name" value="DNA topoisomerase 2-binding protein 1"/>
    <property type="match status" value="1"/>
</dbReference>
<dbReference type="CDD" id="cd17738">
    <property type="entry name" value="BRCT_TopBP1_rpt7"/>
    <property type="match status" value="1"/>
</dbReference>
<dbReference type="Pfam" id="PF00533">
    <property type="entry name" value="BRCT"/>
    <property type="match status" value="2"/>
</dbReference>
<keyword evidence="4" id="KW-1185">Reference proteome</keyword>
<proteinExistence type="predicted"/>
<feature type="domain" description="BRCT" evidence="2">
    <location>
        <begin position="559"/>
        <end position="638"/>
    </location>
</feature>
<dbReference type="InterPro" id="IPR059215">
    <property type="entry name" value="BRCT2_TopBP1-like"/>
</dbReference>
<dbReference type="InterPro" id="IPR001357">
    <property type="entry name" value="BRCT_dom"/>
</dbReference>
<name>A0AAD5LP06_9CRUS</name>
<organism evidence="3 4">
    <name type="scientific">Daphnia sinensis</name>
    <dbReference type="NCBI Taxonomy" id="1820382"/>
    <lineage>
        <taxon>Eukaryota</taxon>
        <taxon>Metazoa</taxon>
        <taxon>Ecdysozoa</taxon>
        <taxon>Arthropoda</taxon>
        <taxon>Crustacea</taxon>
        <taxon>Branchiopoda</taxon>
        <taxon>Diplostraca</taxon>
        <taxon>Cladocera</taxon>
        <taxon>Anomopoda</taxon>
        <taxon>Daphniidae</taxon>
        <taxon>Daphnia</taxon>
        <taxon>Daphnia similis group</taxon>
    </lineage>
</organism>
<feature type="domain" description="BRCT" evidence="2">
    <location>
        <begin position="681"/>
        <end position="761"/>
    </location>
</feature>
<feature type="domain" description="BRCT" evidence="2">
    <location>
        <begin position="265"/>
        <end position="343"/>
    </location>
</feature>
<dbReference type="GO" id="GO:0007095">
    <property type="term" value="P:mitotic G2 DNA damage checkpoint signaling"/>
    <property type="evidence" value="ECO:0007669"/>
    <property type="project" value="TreeGrafter"/>
</dbReference>
<evidence type="ECO:0000256" key="1">
    <source>
        <dbReference type="ARBA" id="ARBA00022737"/>
    </source>
</evidence>
<keyword evidence="1" id="KW-0677">Repeat</keyword>
<dbReference type="GO" id="GO:0006270">
    <property type="term" value="P:DNA replication initiation"/>
    <property type="evidence" value="ECO:0007669"/>
    <property type="project" value="TreeGrafter"/>
</dbReference>
<dbReference type="EMBL" id="WJBH02000003">
    <property type="protein sequence ID" value="KAI9561348.1"/>
    <property type="molecule type" value="Genomic_DNA"/>
</dbReference>
<dbReference type="PANTHER" id="PTHR13561:SF20">
    <property type="entry name" value="DNA TOPOISOMERASE 2-BINDING PROTEIN 1"/>
    <property type="match status" value="1"/>
</dbReference>